<dbReference type="PANTHER" id="PTHR30373:SF2">
    <property type="entry name" value="UPF0603 PROTEIN YGCG"/>
    <property type="match status" value="1"/>
</dbReference>
<dbReference type="STRING" id="1157962.A0A250X9F6"/>
<comment type="caution">
    <text evidence="3">The sequence shown here is derived from an EMBL/GenBank/DDBJ whole genome shotgun (WGS) entry which is preliminary data.</text>
</comment>
<accession>A0A250X9F6</accession>
<feature type="transmembrane region" description="Helical" evidence="1">
    <location>
        <begin position="239"/>
        <end position="261"/>
    </location>
</feature>
<dbReference type="PANTHER" id="PTHR30373">
    <property type="entry name" value="UPF0603 PROTEIN YGCG"/>
    <property type="match status" value="1"/>
</dbReference>
<reference evidence="3 4" key="1">
    <citation type="submission" date="2017-08" db="EMBL/GenBank/DDBJ databases">
        <title>Acidophilic green algal genome provides insights into adaptation to an acidic environment.</title>
        <authorList>
            <person name="Hirooka S."/>
            <person name="Hirose Y."/>
            <person name="Kanesaki Y."/>
            <person name="Higuchi S."/>
            <person name="Fujiwara T."/>
            <person name="Onuma R."/>
            <person name="Era A."/>
            <person name="Ohbayashi R."/>
            <person name="Uzuka A."/>
            <person name="Nozaki H."/>
            <person name="Yoshikawa H."/>
            <person name="Miyagishima S.Y."/>
        </authorList>
    </citation>
    <scope>NUCLEOTIDE SEQUENCE [LARGE SCALE GENOMIC DNA]</scope>
    <source>
        <strain evidence="3 4">NIES-2499</strain>
    </source>
</reference>
<dbReference type="Gene3D" id="3.10.310.50">
    <property type="match status" value="1"/>
</dbReference>
<evidence type="ECO:0000313" key="4">
    <source>
        <dbReference type="Proteomes" id="UP000232323"/>
    </source>
</evidence>
<dbReference type="InterPro" id="IPR007621">
    <property type="entry name" value="TPM_dom"/>
</dbReference>
<dbReference type="Proteomes" id="UP000232323">
    <property type="component" value="Unassembled WGS sequence"/>
</dbReference>
<evidence type="ECO:0000259" key="2">
    <source>
        <dbReference type="Pfam" id="PF04536"/>
    </source>
</evidence>
<dbReference type="Pfam" id="PF04536">
    <property type="entry name" value="TPM_phosphatase"/>
    <property type="match status" value="1"/>
</dbReference>
<protein>
    <recommendedName>
        <fullName evidence="2">TPM domain-containing protein</fullName>
    </recommendedName>
</protein>
<keyword evidence="1" id="KW-0472">Membrane</keyword>
<keyword evidence="1" id="KW-0812">Transmembrane</keyword>
<evidence type="ECO:0000313" key="3">
    <source>
        <dbReference type="EMBL" id="GAX79714.1"/>
    </source>
</evidence>
<proteinExistence type="predicted"/>
<keyword evidence="1" id="KW-1133">Transmembrane helix</keyword>
<organism evidence="3 4">
    <name type="scientific">Chlamydomonas eustigma</name>
    <dbReference type="NCBI Taxonomy" id="1157962"/>
    <lineage>
        <taxon>Eukaryota</taxon>
        <taxon>Viridiplantae</taxon>
        <taxon>Chlorophyta</taxon>
        <taxon>core chlorophytes</taxon>
        <taxon>Chlorophyceae</taxon>
        <taxon>CS clade</taxon>
        <taxon>Chlamydomonadales</taxon>
        <taxon>Chlamydomonadaceae</taxon>
        <taxon>Chlamydomonas</taxon>
    </lineage>
</organism>
<dbReference type="OrthoDB" id="5645at2759"/>
<feature type="domain" description="TPM" evidence="2">
    <location>
        <begin position="83"/>
        <end position="206"/>
    </location>
</feature>
<evidence type="ECO:0000256" key="1">
    <source>
        <dbReference type="SAM" id="Phobius"/>
    </source>
</evidence>
<keyword evidence="4" id="KW-1185">Reference proteome</keyword>
<dbReference type="EMBL" id="BEGY01000045">
    <property type="protein sequence ID" value="GAX79714.1"/>
    <property type="molecule type" value="Genomic_DNA"/>
</dbReference>
<sequence length="267" mass="29136">MNTMMHKKACAVSLTQQRPVRPSSKASVCKAHKESTSPVTKFAQKAASFGAASLLALGSLAAPSIAGEFDVLAENTPKAHFFVDDANVLSKSTRGEVDQKLKLLEIETGYRITAVTVRKLEFEPDTFVFADKIMENWYPNKADADKKGVILVITAGKEGAIAGGQGFMSAVGDDLLDSVTVDNIPIYTEQEKYNQCVTSVVDRLAAQLKGDPVPEAPRREDVIRQRTYKTKEEVEKSKTVTTTVVVTLLVIAVVVPMLQYYGYTARD</sequence>
<gene>
    <name evidence="3" type="ORF">CEUSTIGMA_g7155.t1</name>
</gene>
<name>A0A250X9F6_9CHLO</name>
<dbReference type="AlphaFoldDB" id="A0A250X9F6"/>